<proteinExistence type="predicted"/>
<gene>
    <name evidence="1" type="ORF">JKA74_13935</name>
</gene>
<dbReference type="Gene3D" id="3.30.2170.10">
    <property type="entry name" value="archaeoglobus fulgidus dsm 4304 superfamily"/>
    <property type="match status" value="1"/>
</dbReference>
<evidence type="ECO:0000313" key="2">
    <source>
        <dbReference type="Proteomes" id="UP000611723"/>
    </source>
</evidence>
<evidence type="ECO:0000313" key="1">
    <source>
        <dbReference type="EMBL" id="MBK6266140.1"/>
    </source>
</evidence>
<protein>
    <submittedName>
        <fullName evidence="1">Uncharacterized protein</fullName>
    </submittedName>
</protein>
<accession>A0A935C9N3</accession>
<sequence length="75" mass="8484">MIGVAKNNFATINKLKREVYRGKSEKPLYITTKGIDLDEASANISKMHGDFRVPTILKLVDNYCRRLKTQGTNVV</sequence>
<dbReference type="Proteomes" id="UP000611723">
    <property type="component" value="Unassembled WGS sequence"/>
</dbReference>
<name>A0A935C9N3_9BACT</name>
<dbReference type="RefSeq" id="WP_201431820.1">
    <property type="nucleotide sequence ID" value="NZ_JAEQBW010000006.1"/>
</dbReference>
<reference evidence="1" key="1">
    <citation type="submission" date="2021-01" db="EMBL/GenBank/DDBJ databases">
        <title>Marivirga aurantiaca sp. nov., isolated from intertidal surface sediments.</title>
        <authorList>
            <person name="Zhang M."/>
        </authorList>
    </citation>
    <scope>NUCLEOTIDE SEQUENCE</scope>
    <source>
        <strain evidence="1">S37H4</strain>
    </source>
</reference>
<comment type="caution">
    <text evidence="1">The sequence shown here is derived from an EMBL/GenBank/DDBJ whole genome shotgun (WGS) entry which is preliminary data.</text>
</comment>
<keyword evidence="2" id="KW-1185">Reference proteome</keyword>
<dbReference type="AlphaFoldDB" id="A0A935C9N3"/>
<organism evidence="1 2">
    <name type="scientific">Marivirga aurantiaca</name>
    <dbReference type="NCBI Taxonomy" id="2802615"/>
    <lineage>
        <taxon>Bacteria</taxon>
        <taxon>Pseudomonadati</taxon>
        <taxon>Bacteroidota</taxon>
        <taxon>Cytophagia</taxon>
        <taxon>Cytophagales</taxon>
        <taxon>Marivirgaceae</taxon>
        <taxon>Marivirga</taxon>
    </lineage>
</organism>
<dbReference type="EMBL" id="JAEQBW010000006">
    <property type="protein sequence ID" value="MBK6266140.1"/>
    <property type="molecule type" value="Genomic_DNA"/>
</dbReference>